<feature type="domain" description="Bifunctional inhibitor/plant lipid transfer protein/seed storage helical" evidence="2">
    <location>
        <begin position="38"/>
        <end position="103"/>
    </location>
</feature>
<name>A0A6J1KX32_CUCMA</name>
<dbReference type="InterPro" id="IPR016140">
    <property type="entry name" value="Bifunc_inhib/LTP/seed_store"/>
</dbReference>
<proteinExistence type="predicted"/>
<evidence type="ECO:0000259" key="2">
    <source>
        <dbReference type="Pfam" id="PF00234"/>
    </source>
</evidence>
<dbReference type="OrthoDB" id="1911693at2759"/>
<feature type="chain" id="PRO_5026772560" evidence="1">
    <location>
        <begin position="28"/>
        <end position="104"/>
    </location>
</feature>
<accession>A0A6J1KX32</accession>
<dbReference type="InterPro" id="IPR039265">
    <property type="entry name" value="DIR1-like"/>
</dbReference>
<dbReference type="Pfam" id="PF00234">
    <property type="entry name" value="Tryp_alpha_amyl"/>
    <property type="match status" value="1"/>
</dbReference>
<keyword evidence="3" id="KW-1185">Reference proteome</keyword>
<dbReference type="InterPro" id="IPR036312">
    <property type="entry name" value="Bifun_inhib/LTP/seed_sf"/>
</dbReference>
<evidence type="ECO:0000256" key="1">
    <source>
        <dbReference type="SAM" id="SignalP"/>
    </source>
</evidence>
<dbReference type="PANTHER" id="PTHR33122:SF33">
    <property type="entry name" value="BIFUNCTIONAL INHIBITOR_LIPID-TRANSFER PROTEIN_SEED STORAGE 2S ALBUMIN SUPERFAMILY PROTEIN"/>
    <property type="match status" value="1"/>
</dbReference>
<gene>
    <name evidence="4" type="primary">LOC111497920</name>
</gene>
<dbReference type="GeneID" id="111497920"/>
<protein>
    <submittedName>
        <fullName evidence="4">Lipid-transfer protein DIR1</fullName>
    </submittedName>
</protein>
<evidence type="ECO:0000313" key="3">
    <source>
        <dbReference type="Proteomes" id="UP000504608"/>
    </source>
</evidence>
<dbReference type="Gene3D" id="1.10.110.10">
    <property type="entry name" value="Plant lipid-transfer and hydrophobic proteins"/>
    <property type="match status" value="1"/>
</dbReference>
<keyword evidence="1" id="KW-0732">Signal</keyword>
<dbReference type="Proteomes" id="UP000504608">
    <property type="component" value="Unplaced"/>
</dbReference>
<dbReference type="KEGG" id="cmax:111497920"/>
<dbReference type="AlphaFoldDB" id="A0A6J1KX32"/>
<feature type="signal peptide" evidence="1">
    <location>
        <begin position="1"/>
        <end position="27"/>
    </location>
</feature>
<reference evidence="4" key="1">
    <citation type="submission" date="2025-08" db="UniProtKB">
        <authorList>
            <consortium name="RefSeq"/>
        </authorList>
    </citation>
    <scope>IDENTIFICATION</scope>
    <source>
        <tissue evidence="4">Young leaves</tissue>
    </source>
</reference>
<organism evidence="3 4">
    <name type="scientific">Cucurbita maxima</name>
    <name type="common">Pumpkin</name>
    <name type="synonym">Winter squash</name>
    <dbReference type="NCBI Taxonomy" id="3661"/>
    <lineage>
        <taxon>Eukaryota</taxon>
        <taxon>Viridiplantae</taxon>
        <taxon>Streptophyta</taxon>
        <taxon>Embryophyta</taxon>
        <taxon>Tracheophyta</taxon>
        <taxon>Spermatophyta</taxon>
        <taxon>Magnoliopsida</taxon>
        <taxon>eudicotyledons</taxon>
        <taxon>Gunneridae</taxon>
        <taxon>Pentapetalae</taxon>
        <taxon>rosids</taxon>
        <taxon>fabids</taxon>
        <taxon>Cucurbitales</taxon>
        <taxon>Cucurbitaceae</taxon>
        <taxon>Cucurbiteae</taxon>
        <taxon>Cucurbita</taxon>
    </lineage>
</organism>
<dbReference type="GO" id="GO:0009627">
    <property type="term" value="P:systemic acquired resistance"/>
    <property type="evidence" value="ECO:0007669"/>
    <property type="project" value="InterPro"/>
</dbReference>
<sequence length="104" mass="11276">MKPGSFKPLQFLVFMIAMTCFVEPSKAKFCSNSLISTLVQLIPCKPSLSPFSPMPPSLLCCHALKTLGQPCLCAVLDAPPVSGIDYNVAMLLPQKCALNFHPCF</sequence>
<dbReference type="SUPFAM" id="SSF47699">
    <property type="entry name" value="Bifunctional inhibitor/lipid-transfer protein/seed storage 2S albumin"/>
    <property type="match status" value="1"/>
</dbReference>
<dbReference type="PANTHER" id="PTHR33122">
    <property type="entry name" value="LIPID BINDING PROTEIN-RELATED"/>
    <property type="match status" value="1"/>
</dbReference>
<dbReference type="GO" id="GO:0005504">
    <property type="term" value="F:fatty acid binding"/>
    <property type="evidence" value="ECO:0007669"/>
    <property type="project" value="InterPro"/>
</dbReference>
<dbReference type="RefSeq" id="XP_023004704.1">
    <property type="nucleotide sequence ID" value="XM_023148936.1"/>
</dbReference>
<evidence type="ECO:0000313" key="4">
    <source>
        <dbReference type="RefSeq" id="XP_023004704.1"/>
    </source>
</evidence>